<sequence>MPERIAFMDIIQKNISETAMKAEIDNWSLKLAPNVKRMFDTWHANYTLFLERGKTEVLEAFGKVDTAIDKLVNIRRDLETTFTEQHAQQSEIMLKLTRRQRHLLKEMAWEELRDLDEYPLFKYGLPKNLMNPFRGLDSLLPH</sequence>
<evidence type="ECO:0000313" key="1">
    <source>
        <dbReference type="EMBL" id="CAJ0567041.1"/>
    </source>
</evidence>
<accession>A0AA36FYR4</accession>
<gene>
    <name evidence="1" type="ORF">MSPICULIGERA_LOCUS5608</name>
</gene>
<feature type="non-terminal residue" evidence="1">
    <location>
        <position position="1"/>
    </location>
</feature>
<evidence type="ECO:0000313" key="2">
    <source>
        <dbReference type="Proteomes" id="UP001177023"/>
    </source>
</evidence>
<reference evidence="1" key="1">
    <citation type="submission" date="2023-06" db="EMBL/GenBank/DDBJ databases">
        <authorList>
            <person name="Delattre M."/>
        </authorList>
    </citation>
    <scope>NUCLEOTIDE SEQUENCE</scope>
    <source>
        <strain evidence="1">AF72</strain>
    </source>
</reference>
<organism evidence="1 2">
    <name type="scientific">Mesorhabditis spiculigera</name>
    <dbReference type="NCBI Taxonomy" id="96644"/>
    <lineage>
        <taxon>Eukaryota</taxon>
        <taxon>Metazoa</taxon>
        <taxon>Ecdysozoa</taxon>
        <taxon>Nematoda</taxon>
        <taxon>Chromadorea</taxon>
        <taxon>Rhabditida</taxon>
        <taxon>Rhabditina</taxon>
        <taxon>Rhabditomorpha</taxon>
        <taxon>Rhabditoidea</taxon>
        <taxon>Rhabditidae</taxon>
        <taxon>Mesorhabditinae</taxon>
        <taxon>Mesorhabditis</taxon>
    </lineage>
</organism>
<protein>
    <submittedName>
        <fullName evidence="1">Uncharacterized protein</fullName>
    </submittedName>
</protein>
<keyword evidence="2" id="KW-1185">Reference proteome</keyword>
<comment type="caution">
    <text evidence="1">The sequence shown here is derived from an EMBL/GenBank/DDBJ whole genome shotgun (WGS) entry which is preliminary data.</text>
</comment>
<proteinExistence type="predicted"/>
<dbReference type="EMBL" id="CATQJA010001383">
    <property type="protein sequence ID" value="CAJ0567041.1"/>
    <property type="molecule type" value="Genomic_DNA"/>
</dbReference>
<dbReference type="Proteomes" id="UP001177023">
    <property type="component" value="Unassembled WGS sequence"/>
</dbReference>
<dbReference type="AlphaFoldDB" id="A0AA36FYR4"/>
<name>A0AA36FYR4_9BILA</name>